<reference evidence="1" key="1">
    <citation type="journal article" date="2014" name="Front. Microbiol.">
        <title>High frequency of phylogenetically diverse reductive dehalogenase-homologous genes in deep subseafloor sedimentary metagenomes.</title>
        <authorList>
            <person name="Kawai M."/>
            <person name="Futagami T."/>
            <person name="Toyoda A."/>
            <person name="Takaki Y."/>
            <person name="Nishi S."/>
            <person name="Hori S."/>
            <person name="Arai W."/>
            <person name="Tsubouchi T."/>
            <person name="Morono Y."/>
            <person name="Uchiyama I."/>
            <person name="Ito T."/>
            <person name="Fujiyama A."/>
            <person name="Inagaki F."/>
            <person name="Takami H."/>
        </authorList>
    </citation>
    <scope>NUCLEOTIDE SEQUENCE</scope>
    <source>
        <strain evidence="1">Expedition CK06-06</strain>
    </source>
</reference>
<gene>
    <name evidence="1" type="ORF">S06H3_29715</name>
</gene>
<accession>X1N8W7</accession>
<name>X1N8W7_9ZZZZ</name>
<proteinExistence type="predicted"/>
<protein>
    <submittedName>
        <fullName evidence="1">Uncharacterized protein</fullName>
    </submittedName>
</protein>
<dbReference type="AlphaFoldDB" id="X1N8W7"/>
<dbReference type="EMBL" id="BARV01017436">
    <property type="protein sequence ID" value="GAI23310.1"/>
    <property type="molecule type" value="Genomic_DNA"/>
</dbReference>
<evidence type="ECO:0000313" key="1">
    <source>
        <dbReference type="EMBL" id="GAI23310.1"/>
    </source>
</evidence>
<sequence>MAKYKFNEHWRDRDRAYEELPQALQEALYAEIQQLNRGYARKGIEKAPEGPRS</sequence>
<comment type="caution">
    <text evidence="1">The sequence shown here is derived from an EMBL/GenBank/DDBJ whole genome shotgun (WGS) entry which is preliminary data.</text>
</comment>
<organism evidence="1">
    <name type="scientific">marine sediment metagenome</name>
    <dbReference type="NCBI Taxonomy" id="412755"/>
    <lineage>
        <taxon>unclassified sequences</taxon>
        <taxon>metagenomes</taxon>
        <taxon>ecological metagenomes</taxon>
    </lineage>
</organism>